<gene>
    <name evidence="1" type="ORF">ACFSM5_07420</name>
</gene>
<organism evidence="1 2">
    <name type="scientific">Lacibacterium aquatile</name>
    <dbReference type="NCBI Taxonomy" id="1168082"/>
    <lineage>
        <taxon>Bacteria</taxon>
        <taxon>Pseudomonadati</taxon>
        <taxon>Pseudomonadota</taxon>
        <taxon>Alphaproteobacteria</taxon>
        <taxon>Rhodospirillales</taxon>
        <taxon>Rhodospirillaceae</taxon>
    </lineage>
</organism>
<dbReference type="Gene3D" id="1.10.3700.10">
    <property type="entry name" value="AGR C 984p-like"/>
    <property type="match status" value="2"/>
</dbReference>
<accession>A0ABW5DQ90</accession>
<evidence type="ECO:0000313" key="1">
    <source>
        <dbReference type="EMBL" id="MFD2262713.1"/>
    </source>
</evidence>
<dbReference type="Pfam" id="PF06748">
    <property type="entry name" value="DUF1217"/>
    <property type="match status" value="1"/>
</dbReference>
<sequence length="850" mass="89978">MAGINSMTLSLLSGGRAGKLTAENMITLDTTSLLSGGSVGNAMSTYQLYQKNNAKLRENALKDPMVKSEVAYFKSLMNAGLKDTASLDKETAYFYEKMPGIKTVDQLFQDKRLTDYIAQAMGIGYMKDNVAALKQVLTTKPVIVGGNVSVAGPLSEIVNSAGGTTATVTKIVTGKVTNIVTDPVTGTMVGTIDDPLLGKITGTISGATTDPVTFVTTGSLTARINGTVTDKKETSPGVFTGTVTGTANGIITRVQTGPVYGGVTGKLTVNLSGPVTGVLTDVYTDPVTSVTTGKYTDPVTGLVVVGTVTGQSTNPITKKITGTITAATGTISNETINNLAGGAPLTGSVTKTLTGTLTGQTTDPITNITTATINDPVLGPITGVVTGANSILGVINGEVTGEVRGTTRTDFIGTISGTFTGEFFSSGVSSGTITDPTTGAAITGKLVNKRFDPLTGKMIADIVGTAMDPAKASVTGVLSGITVDPVTFAVTATSTSTEYRPANSSMVDDGSDPFAKEVARSLVLYEGLTVVQNSAQMAKFKTEYYQALATDTKVRDEVDYFERKILTLTSVDDLFKDQRMVDYLVGAYGLDAYKNNPQALKAALMTPPKSVNPDDPFNFAGIIVDPKLRKATEDLKLYTGTLGAIKTTTTIDKLENAYLAANDKSTIKKVDDIFNNRRLFNFVLTSLGLEDQQNSFALVKKALLSDPKDPTSLSAKLSDTRFKDAAGTIQLYSGVEVFKSPEMVAQLVAGYENVSYEGKIAQENEAVFYARYAEQRLGKITNVYELLSDKNLRTLVSGAFGIPTQIVNQGIETQAAYFTQRIKFDQLKDPNYVKKIISNYLTKSDLGQIV</sequence>
<evidence type="ECO:0000313" key="2">
    <source>
        <dbReference type="Proteomes" id="UP001597295"/>
    </source>
</evidence>
<dbReference type="InterPro" id="IPR010626">
    <property type="entry name" value="DUF1217"/>
</dbReference>
<comment type="caution">
    <text evidence="1">The sequence shown here is derived from an EMBL/GenBank/DDBJ whole genome shotgun (WGS) entry which is preliminary data.</text>
</comment>
<dbReference type="EMBL" id="JBHUIP010000005">
    <property type="protein sequence ID" value="MFD2262713.1"/>
    <property type="molecule type" value="Genomic_DNA"/>
</dbReference>
<dbReference type="Proteomes" id="UP001597295">
    <property type="component" value="Unassembled WGS sequence"/>
</dbReference>
<dbReference type="SUPFAM" id="SSF158837">
    <property type="entry name" value="AGR C 984p-like"/>
    <property type="match status" value="3"/>
</dbReference>
<keyword evidence="2" id="KW-1185">Reference proteome</keyword>
<dbReference type="InterPro" id="IPR023157">
    <property type="entry name" value="AGR-C-984p-like_sf"/>
</dbReference>
<proteinExistence type="predicted"/>
<reference evidence="2" key="1">
    <citation type="journal article" date="2019" name="Int. J. Syst. Evol. Microbiol.">
        <title>The Global Catalogue of Microorganisms (GCM) 10K type strain sequencing project: providing services to taxonomists for standard genome sequencing and annotation.</title>
        <authorList>
            <consortium name="The Broad Institute Genomics Platform"/>
            <consortium name="The Broad Institute Genome Sequencing Center for Infectious Disease"/>
            <person name="Wu L."/>
            <person name="Ma J."/>
        </authorList>
    </citation>
    <scope>NUCLEOTIDE SEQUENCE [LARGE SCALE GENOMIC DNA]</scope>
    <source>
        <strain evidence="2">CGMCC 1.19062</strain>
    </source>
</reference>
<dbReference type="RefSeq" id="WP_379875679.1">
    <property type="nucleotide sequence ID" value="NZ_JBHUIP010000005.1"/>
</dbReference>
<protein>
    <submittedName>
        <fullName evidence="1">DUF1217 domain-containing protein</fullName>
    </submittedName>
</protein>
<name>A0ABW5DQ90_9PROT</name>